<accession>A0A183A9U1</accession>
<evidence type="ECO:0000313" key="1">
    <source>
        <dbReference type="EMBL" id="VDP70366.1"/>
    </source>
</evidence>
<protein>
    <submittedName>
        <fullName evidence="3">SWIB domain-containing protein</fullName>
    </submittedName>
</protein>
<reference evidence="3" key="1">
    <citation type="submission" date="2016-06" db="UniProtKB">
        <authorList>
            <consortium name="WormBaseParasite"/>
        </authorList>
    </citation>
    <scope>IDENTIFICATION</scope>
</reference>
<dbReference type="AlphaFoldDB" id="A0A183A9U1"/>
<gene>
    <name evidence="1" type="ORF">ECPE_LOCUS3726</name>
</gene>
<dbReference type="Proteomes" id="UP000272942">
    <property type="component" value="Unassembled WGS sequence"/>
</dbReference>
<keyword evidence="2" id="KW-1185">Reference proteome</keyword>
<dbReference type="EMBL" id="UZAN01040634">
    <property type="protein sequence ID" value="VDP70366.1"/>
    <property type="molecule type" value="Genomic_DNA"/>
</dbReference>
<proteinExistence type="predicted"/>
<reference evidence="1 2" key="2">
    <citation type="submission" date="2018-11" db="EMBL/GenBank/DDBJ databases">
        <authorList>
            <consortium name="Pathogen Informatics"/>
        </authorList>
    </citation>
    <scope>NUCLEOTIDE SEQUENCE [LARGE SCALE GENOMIC DNA]</scope>
    <source>
        <strain evidence="1 2">Egypt</strain>
    </source>
</reference>
<dbReference type="OrthoDB" id="10490096at2759"/>
<sequence length="327" mass="37731">MESAVGNKTKQPSIPLFCFTDAARFETIAVKLRLENMVVDEEYENRHLLGQENLVCKVAKFQWLIDPVIAPDVGFPSSYFGGKTPPPREGTILLVRYFVLSYYSLFCTPPRSPIHMNSQFMEFLSQFDPVLNRDVLLCIDIPHSEMVQSISDIVQLNLIQGDCKSDKTRLAWYTYLSDNVIPTFNHWLAENMNSAEISFNATRLLGVLKYNVKSASEAFLSTTYTLKITITFDFNVLFTNNLWFSDPTTTTGFSKLLNDYRITDDGGVSAQWRRSITVVLQIFELDFRFIIKKQDEEEIYREEAEDMESKQTADLRARHIVQRLYDL</sequence>
<evidence type="ECO:0000313" key="3">
    <source>
        <dbReference type="WBParaSite" id="ECPE_0000372901-mRNA-1"/>
    </source>
</evidence>
<evidence type="ECO:0000313" key="2">
    <source>
        <dbReference type="Proteomes" id="UP000272942"/>
    </source>
</evidence>
<name>A0A183A9U1_9TREM</name>
<dbReference type="WBParaSite" id="ECPE_0000372901-mRNA-1">
    <property type="protein sequence ID" value="ECPE_0000372901-mRNA-1"/>
    <property type="gene ID" value="ECPE_0000372901"/>
</dbReference>
<organism evidence="3">
    <name type="scientific">Echinostoma caproni</name>
    <dbReference type="NCBI Taxonomy" id="27848"/>
    <lineage>
        <taxon>Eukaryota</taxon>
        <taxon>Metazoa</taxon>
        <taxon>Spiralia</taxon>
        <taxon>Lophotrochozoa</taxon>
        <taxon>Platyhelminthes</taxon>
        <taxon>Trematoda</taxon>
        <taxon>Digenea</taxon>
        <taxon>Plagiorchiida</taxon>
        <taxon>Echinostomata</taxon>
        <taxon>Echinostomatoidea</taxon>
        <taxon>Echinostomatidae</taxon>
        <taxon>Echinostoma</taxon>
    </lineage>
</organism>